<keyword evidence="2" id="KW-0812">Transmembrane</keyword>
<keyword evidence="2" id="KW-1133">Transmembrane helix</keyword>
<keyword evidence="4" id="KW-1185">Reference proteome</keyword>
<feature type="compositionally biased region" description="Polar residues" evidence="1">
    <location>
        <begin position="39"/>
        <end position="62"/>
    </location>
</feature>
<name>M5UEP5_9BACT</name>
<evidence type="ECO:0000313" key="3">
    <source>
        <dbReference type="EMBL" id="EMI56316.1"/>
    </source>
</evidence>
<protein>
    <submittedName>
        <fullName evidence="3">Putative membrane protein</fullName>
    </submittedName>
</protein>
<evidence type="ECO:0000256" key="1">
    <source>
        <dbReference type="SAM" id="MobiDB-lite"/>
    </source>
</evidence>
<accession>M5UEP5</accession>
<evidence type="ECO:0000256" key="2">
    <source>
        <dbReference type="SAM" id="Phobius"/>
    </source>
</evidence>
<feature type="region of interest" description="Disordered" evidence="1">
    <location>
        <begin position="730"/>
        <end position="749"/>
    </location>
</feature>
<dbReference type="PATRIC" id="fig|1263870.3.peg.2379"/>
<feature type="transmembrane region" description="Helical" evidence="2">
    <location>
        <begin position="913"/>
        <end position="930"/>
    </location>
</feature>
<feature type="transmembrane region" description="Helical" evidence="2">
    <location>
        <begin position="657"/>
        <end position="677"/>
    </location>
</feature>
<comment type="caution">
    <text evidence="3">The sequence shown here is derived from an EMBL/GenBank/DDBJ whole genome shotgun (WGS) entry which is preliminary data.</text>
</comment>
<feature type="region of interest" description="Disordered" evidence="1">
    <location>
        <begin position="34"/>
        <end position="69"/>
    </location>
</feature>
<feature type="transmembrane region" description="Helical" evidence="2">
    <location>
        <begin position="624"/>
        <end position="645"/>
    </location>
</feature>
<feature type="transmembrane region" description="Helical" evidence="2">
    <location>
        <begin position="804"/>
        <end position="823"/>
    </location>
</feature>
<evidence type="ECO:0000313" key="4">
    <source>
        <dbReference type="Proteomes" id="UP000011885"/>
    </source>
</evidence>
<feature type="compositionally biased region" description="Polar residues" evidence="1">
    <location>
        <begin position="730"/>
        <end position="743"/>
    </location>
</feature>
<dbReference type="EMBL" id="ANOH01000155">
    <property type="protein sequence ID" value="EMI56316.1"/>
    <property type="molecule type" value="Genomic_DNA"/>
</dbReference>
<feature type="transmembrane region" description="Helical" evidence="2">
    <location>
        <begin position="942"/>
        <end position="958"/>
    </location>
</feature>
<sequence>MDARVRFTSVLQLTRCSDRRYRLFMKPSRIIRSSDRDAATSNSGAIPGSTFPQSESLGSTGNARPAPDHVRHLRTLGNGRAATAELVEARWADGRTELYVEKVFAPGRLTRCIYRFAFASPFPYQSNHDAIWTCFYRRRVIAEMLEGQAICDRKPASASVALPAYVRYDHTRRAFVLAAEFITGRGPIPTSSEVIAPPLHRNDALSNDAPFNAPPSYENAPNKNASTKNEMSDLLSRMRDVEQSLIDWGLVGSGWQVSPGALVSTANLLIKTHPSLKVFRADNSDENLDEKHLPHERYTIIDLESGIPAVLLWRYVWQSWKQGSLFPFDDLEPTTLRASSQQLADRLVQIGETKRAATLVADVENLVTHDERWKASEIAPFRKPWTWFSNKRRQTYRQCCVDRWQRNGTVDSAFANQLHRSTFRFAWFWIVSLCLLGSAGRWLRSCLANEQHRQRVRKFASHSRTRSAYWLRFQNGCVKTWKKQQRWPRTPTTAMPGRRQLSRISFCTNRILGMLTPAAVHRYCVDQHRRRRRNRQFAAFLTRRGYQIAVGRRAFRSRIKHWHSRGWLSDEHATELKAQFSGPQLAVYSRGLGMHLGIKILYPLMAPLKVGGIAVAVASGNVLFALVPMFALPILRTIVTLYSSIANRSLNVPHRHALWIGMLPTIGSAAFIVQMGATNPRISAFLLRDLAARFARRIPIYGGPNSRTEHAALALTDRWLRLTSTYSQRFHNKNNMPHTSSPESPAPDSSVRYRDGDCLWWPYRNVVRDAFVIASVCCAVLYALQRSLSDAASNPWLTGENGALETLQFFTLVATALVATFAFTRVRPSRYRSIAFALVCVAAAGACREIPKRRPSLPVNVGDLNAAGGIEFVLASNTKHAIIGIAILVWLARVAYGWVKFPDDRRFWFTPSFVWPAIPFACSFALSQFFEHMKWLIAEESIELFAYMMMLTTAAWIVKNASELNTPNLAVIGNNPESPTRPNDCRLKSRWAACKKAG</sequence>
<dbReference type="AlphaFoldDB" id="M5UEP5"/>
<feature type="region of interest" description="Disordered" evidence="1">
    <location>
        <begin position="205"/>
        <end position="227"/>
    </location>
</feature>
<dbReference type="Proteomes" id="UP000011885">
    <property type="component" value="Unassembled WGS sequence"/>
</dbReference>
<gene>
    <name evidence="3" type="ORF">RSSM_02234</name>
</gene>
<keyword evidence="2" id="KW-0472">Membrane</keyword>
<reference evidence="3 4" key="1">
    <citation type="journal article" date="2013" name="Mar. Genomics">
        <title>Expression of sulfatases in Rhodopirellula baltica and the diversity of sulfatases in the genus Rhodopirellula.</title>
        <authorList>
            <person name="Wegner C.E."/>
            <person name="Richter-Heitmann T."/>
            <person name="Klindworth A."/>
            <person name="Klockow C."/>
            <person name="Richter M."/>
            <person name="Achstetter T."/>
            <person name="Glockner F.O."/>
            <person name="Harder J."/>
        </authorList>
    </citation>
    <scope>NUCLEOTIDE SEQUENCE [LARGE SCALE GENOMIC DNA]</scope>
    <source>
        <strain evidence="3 4">SM41</strain>
    </source>
</reference>
<feature type="transmembrane region" description="Helical" evidence="2">
    <location>
        <begin position="881"/>
        <end position="901"/>
    </location>
</feature>
<proteinExistence type="predicted"/>
<organism evidence="3 4">
    <name type="scientific">Rhodopirellula sallentina SM41</name>
    <dbReference type="NCBI Taxonomy" id="1263870"/>
    <lineage>
        <taxon>Bacteria</taxon>
        <taxon>Pseudomonadati</taxon>
        <taxon>Planctomycetota</taxon>
        <taxon>Planctomycetia</taxon>
        <taxon>Pirellulales</taxon>
        <taxon>Pirellulaceae</taxon>
        <taxon>Rhodopirellula</taxon>
    </lineage>
</organism>